<keyword evidence="2" id="KW-1185">Reference proteome</keyword>
<dbReference type="Proteomes" id="UP000306441">
    <property type="component" value="Unassembled WGS sequence"/>
</dbReference>
<organism evidence="1 2">
    <name type="scientific">Ollibium composti</name>
    <dbReference type="NCBI Taxonomy" id="2675109"/>
    <lineage>
        <taxon>Bacteria</taxon>
        <taxon>Pseudomonadati</taxon>
        <taxon>Pseudomonadota</taxon>
        <taxon>Alphaproteobacteria</taxon>
        <taxon>Hyphomicrobiales</taxon>
        <taxon>Phyllobacteriaceae</taxon>
        <taxon>Ollibium</taxon>
    </lineage>
</organism>
<dbReference type="EMBL" id="SSNY01000002">
    <property type="protein sequence ID" value="THF58854.1"/>
    <property type="molecule type" value="Genomic_DNA"/>
</dbReference>
<name>A0ABY2QA58_9HYPH</name>
<proteinExistence type="predicted"/>
<evidence type="ECO:0000313" key="2">
    <source>
        <dbReference type="Proteomes" id="UP000306441"/>
    </source>
</evidence>
<reference evidence="1 2" key="1">
    <citation type="submission" date="2019-04" db="EMBL/GenBank/DDBJ databases">
        <title>Mesorhizobium composti sp. nov., isolated from compost.</title>
        <authorList>
            <person name="Lin S.-Y."/>
            <person name="Hameed A."/>
            <person name="Hsieh Y.-T."/>
            <person name="Young C.-C."/>
        </authorList>
    </citation>
    <scope>NUCLEOTIDE SEQUENCE [LARGE SCALE GENOMIC DNA]</scope>
    <source>
        <strain evidence="1 2">CC-YTH430</strain>
    </source>
</reference>
<comment type="caution">
    <text evidence="1">The sequence shown here is derived from an EMBL/GenBank/DDBJ whole genome shotgun (WGS) entry which is preliminary data.</text>
</comment>
<protein>
    <submittedName>
        <fullName evidence="1">Uncharacterized protein</fullName>
    </submittedName>
</protein>
<accession>A0ABY2QA58</accession>
<gene>
    <name evidence="1" type="ORF">E6C48_04150</name>
</gene>
<sequence length="227" mass="26120">MRTCKADGCHAQTKGYSSYCERHKRTMARHGHPHQTGVTKADLKPYIKAVRAFLERNHPGKAQTVIQGAWDRTVREARRFMDQAYQGRAQSVYDREAYQAVLSLAEEQDADTIGVLLIAMGYWYQDQPRFWRHDDGFRFQTVRMLLRLNPREAAYKWHDGKMERSVYRDVRPGTIRALWAIVHGTGFVGYGGEIAVREAAAREARQREVKRERAAFFGDDQNAEGAA</sequence>
<dbReference type="RefSeq" id="WP_136354336.1">
    <property type="nucleotide sequence ID" value="NZ_SSNY01000002.1"/>
</dbReference>
<evidence type="ECO:0000313" key="1">
    <source>
        <dbReference type="EMBL" id="THF58854.1"/>
    </source>
</evidence>